<name>A0ABD1VHK8_9LAMI</name>
<gene>
    <name evidence="2" type="ORF">Fot_18222</name>
</gene>
<evidence type="ECO:0000313" key="3">
    <source>
        <dbReference type="Proteomes" id="UP001604277"/>
    </source>
</evidence>
<evidence type="ECO:0000256" key="1">
    <source>
        <dbReference type="SAM" id="MobiDB-lite"/>
    </source>
</evidence>
<accession>A0ABD1VHK8</accession>
<comment type="caution">
    <text evidence="2">The sequence shown here is derived from an EMBL/GenBank/DDBJ whole genome shotgun (WGS) entry which is preliminary data.</text>
</comment>
<evidence type="ECO:0000313" key="2">
    <source>
        <dbReference type="EMBL" id="KAL2536831.1"/>
    </source>
</evidence>
<dbReference type="EMBL" id="JBFOLJ010000005">
    <property type="protein sequence ID" value="KAL2536831.1"/>
    <property type="molecule type" value="Genomic_DNA"/>
</dbReference>
<dbReference type="Proteomes" id="UP001604277">
    <property type="component" value="Unassembled WGS sequence"/>
</dbReference>
<proteinExistence type="predicted"/>
<feature type="region of interest" description="Disordered" evidence="1">
    <location>
        <begin position="122"/>
        <end position="146"/>
    </location>
</feature>
<organism evidence="2 3">
    <name type="scientific">Forsythia ovata</name>
    <dbReference type="NCBI Taxonomy" id="205694"/>
    <lineage>
        <taxon>Eukaryota</taxon>
        <taxon>Viridiplantae</taxon>
        <taxon>Streptophyta</taxon>
        <taxon>Embryophyta</taxon>
        <taxon>Tracheophyta</taxon>
        <taxon>Spermatophyta</taxon>
        <taxon>Magnoliopsida</taxon>
        <taxon>eudicotyledons</taxon>
        <taxon>Gunneridae</taxon>
        <taxon>Pentapetalae</taxon>
        <taxon>asterids</taxon>
        <taxon>lamiids</taxon>
        <taxon>Lamiales</taxon>
        <taxon>Oleaceae</taxon>
        <taxon>Forsythieae</taxon>
        <taxon>Forsythia</taxon>
    </lineage>
</organism>
<reference evidence="3" key="1">
    <citation type="submission" date="2024-07" db="EMBL/GenBank/DDBJ databases">
        <title>Two chromosome-level genome assemblies of Korean endemic species Abeliophyllum distichum and Forsythia ovata (Oleaceae).</title>
        <authorList>
            <person name="Jang H."/>
        </authorList>
    </citation>
    <scope>NUCLEOTIDE SEQUENCE [LARGE SCALE GENOMIC DNA]</scope>
</reference>
<keyword evidence="3" id="KW-1185">Reference proteome</keyword>
<sequence>MRGLLLPGMLRKEKPQSKQKGKTCDKNTLVSVDGPMVDDHIDLTRGADRMQMDGDQIIGDSSILDVRFSLAHVRRDVEVLTLRDSVVKACKRIVTDLEVVEDEKSKEAHHLKKKISSLKKSCEASEARVNEREKEIDNLQSTLARA</sequence>
<dbReference type="AlphaFoldDB" id="A0ABD1VHK8"/>
<protein>
    <submittedName>
        <fullName evidence="2">Uncharacterized protein</fullName>
    </submittedName>
</protein>
<feature type="compositionally biased region" description="Basic and acidic residues" evidence="1">
    <location>
        <begin position="122"/>
        <end position="137"/>
    </location>
</feature>